<keyword evidence="3" id="KW-1185">Reference proteome</keyword>
<evidence type="ECO:0000313" key="3">
    <source>
        <dbReference type="Proteomes" id="UP001372338"/>
    </source>
</evidence>
<name>A0AAN9EUM4_CROPI</name>
<gene>
    <name evidence="2" type="ORF">RIF29_26124</name>
</gene>
<dbReference type="Proteomes" id="UP001372338">
    <property type="component" value="Unassembled WGS sequence"/>
</dbReference>
<organism evidence="2 3">
    <name type="scientific">Crotalaria pallida</name>
    <name type="common">Smooth rattlebox</name>
    <name type="synonym">Crotalaria striata</name>
    <dbReference type="NCBI Taxonomy" id="3830"/>
    <lineage>
        <taxon>Eukaryota</taxon>
        <taxon>Viridiplantae</taxon>
        <taxon>Streptophyta</taxon>
        <taxon>Embryophyta</taxon>
        <taxon>Tracheophyta</taxon>
        <taxon>Spermatophyta</taxon>
        <taxon>Magnoliopsida</taxon>
        <taxon>eudicotyledons</taxon>
        <taxon>Gunneridae</taxon>
        <taxon>Pentapetalae</taxon>
        <taxon>rosids</taxon>
        <taxon>fabids</taxon>
        <taxon>Fabales</taxon>
        <taxon>Fabaceae</taxon>
        <taxon>Papilionoideae</taxon>
        <taxon>50 kb inversion clade</taxon>
        <taxon>genistoids sensu lato</taxon>
        <taxon>core genistoids</taxon>
        <taxon>Crotalarieae</taxon>
        <taxon>Crotalaria</taxon>
    </lineage>
</organism>
<dbReference type="EMBL" id="JAYWIO010000005">
    <property type="protein sequence ID" value="KAK7260238.1"/>
    <property type="molecule type" value="Genomic_DNA"/>
</dbReference>
<accession>A0AAN9EUM4</accession>
<comment type="caution">
    <text evidence="2">The sequence shown here is derived from an EMBL/GenBank/DDBJ whole genome shotgun (WGS) entry which is preliminary data.</text>
</comment>
<evidence type="ECO:0000256" key="1">
    <source>
        <dbReference type="SAM" id="MobiDB-lite"/>
    </source>
</evidence>
<dbReference type="AlphaFoldDB" id="A0AAN9EUM4"/>
<reference evidence="2 3" key="1">
    <citation type="submission" date="2024-01" db="EMBL/GenBank/DDBJ databases">
        <title>The genomes of 5 underutilized Papilionoideae crops provide insights into root nodulation and disease resistanc.</title>
        <authorList>
            <person name="Yuan L."/>
        </authorList>
    </citation>
    <scope>NUCLEOTIDE SEQUENCE [LARGE SCALE GENOMIC DNA]</scope>
    <source>
        <strain evidence="2">ZHUSHIDOU_FW_LH</strain>
        <tissue evidence="2">Leaf</tissue>
    </source>
</reference>
<feature type="region of interest" description="Disordered" evidence="1">
    <location>
        <begin position="1"/>
        <end position="46"/>
    </location>
</feature>
<evidence type="ECO:0000313" key="2">
    <source>
        <dbReference type="EMBL" id="KAK7260238.1"/>
    </source>
</evidence>
<feature type="compositionally biased region" description="Low complexity" evidence="1">
    <location>
        <begin position="20"/>
        <end position="32"/>
    </location>
</feature>
<protein>
    <submittedName>
        <fullName evidence="2">Uncharacterized protein</fullName>
    </submittedName>
</protein>
<sequence length="138" mass="14760">MSKQHNSRKGSGSTKAPMRTSVPVVPKSVSTTRAAPFKERRPASMSLRAPALAVVPKVTTFGPATTGPPSSVPVEVFRVPTNEEESSPKLPLTKRARVVKGKGKVSDWLAPPPSWVVLMLERESVVLCRLSTTSGTLT</sequence>
<proteinExistence type="predicted"/>